<evidence type="ECO:0000313" key="3">
    <source>
        <dbReference type="EMBL" id="KRK45764.1"/>
    </source>
</evidence>
<proteinExistence type="inferred from homology"/>
<reference evidence="3 4" key="1">
    <citation type="journal article" date="2015" name="Genome Announc.">
        <title>Expanding the biotechnology potential of lactobacilli through comparative genomics of 213 strains and associated genera.</title>
        <authorList>
            <person name="Sun Z."/>
            <person name="Harris H.M."/>
            <person name="McCann A."/>
            <person name="Guo C."/>
            <person name="Argimon S."/>
            <person name="Zhang W."/>
            <person name="Yang X."/>
            <person name="Jeffery I.B."/>
            <person name="Cooney J.C."/>
            <person name="Kagawa T.F."/>
            <person name="Liu W."/>
            <person name="Song Y."/>
            <person name="Salvetti E."/>
            <person name="Wrobel A."/>
            <person name="Rasinkangas P."/>
            <person name="Parkhill J."/>
            <person name="Rea M.C."/>
            <person name="O'Sullivan O."/>
            <person name="Ritari J."/>
            <person name="Douillard F.P."/>
            <person name="Paul Ross R."/>
            <person name="Yang R."/>
            <person name="Briner A.E."/>
            <person name="Felis G.E."/>
            <person name="de Vos W.M."/>
            <person name="Barrangou R."/>
            <person name="Klaenhammer T.R."/>
            <person name="Caufield P.W."/>
            <person name="Cui Y."/>
            <person name="Zhang H."/>
            <person name="O'Toole P.W."/>
        </authorList>
    </citation>
    <scope>NUCLEOTIDE SEQUENCE [LARGE SCALE GENOMIC DNA]</scope>
    <source>
        <strain evidence="3 4">DSM 15638</strain>
    </source>
</reference>
<dbReference type="OrthoDB" id="9779910at2"/>
<dbReference type="PANTHER" id="PTHR47505">
    <property type="entry name" value="DNA UTILIZATION PROTEIN YHGH"/>
    <property type="match status" value="1"/>
</dbReference>
<protein>
    <submittedName>
        <fullName evidence="3">Comf family protein</fullName>
    </submittedName>
</protein>
<dbReference type="AlphaFoldDB" id="A0A0R1HQ11"/>
<gene>
    <name evidence="3" type="ORF">FC66_GL001223</name>
</gene>
<dbReference type="InterPro" id="IPR051910">
    <property type="entry name" value="ComF/GntX_DNA_util-trans"/>
</dbReference>
<dbReference type="Gene3D" id="3.40.50.2020">
    <property type="match status" value="1"/>
</dbReference>
<dbReference type="InterPro" id="IPR029057">
    <property type="entry name" value="PRTase-like"/>
</dbReference>
<dbReference type="PANTHER" id="PTHR47505:SF1">
    <property type="entry name" value="DNA UTILIZATION PROTEIN YHGH"/>
    <property type="match status" value="1"/>
</dbReference>
<dbReference type="EMBL" id="AZDI01000005">
    <property type="protein sequence ID" value="KRK45764.1"/>
    <property type="molecule type" value="Genomic_DNA"/>
</dbReference>
<dbReference type="PATRIC" id="fig|1423719.4.peg.1244"/>
<comment type="similarity">
    <text evidence="1">Belongs to the ComF/GntX family.</text>
</comment>
<comment type="caution">
    <text evidence="3">The sequence shown here is derived from an EMBL/GenBank/DDBJ whole genome shotgun (WGS) entry which is preliminary data.</text>
</comment>
<dbReference type="Pfam" id="PF00156">
    <property type="entry name" value="Pribosyltran"/>
    <property type="match status" value="1"/>
</dbReference>
<accession>A0A0R1HQ11</accession>
<evidence type="ECO:0000256" key="1">
    <source>
        <dbReference type="ARBA" id="ARBA00008007"/>
    </source>
</evidence>
<dbReference type="STRING" id="1423719.FC66_GL001223"/>
<name>A0A0R1HQ11_9LACO</name>
<dbReference type="CDD" id="cd06223">
    <property type="entry name" value="PRTases_typeI"/>
    <property type="match status" value="1"/>
</dbReference>
<dbReference type="Proteomes" id="UP000051450">
    <property type="component" value="Unassembled WGS sequence"/>
</dbReference>
<sequence>MRNCKICQNDFSQKLTLAFIVSFKPYEKQQICRNCREQFEVIQASTACEGCGRDQENQKCCPDCKKWRLIYPSYDFQNQALFVYNDFMKESIKNYKFNGDYQLRTVFQTALKKKIETIYFDYLVVIPVDSETMSSRGFNQVCGLLTMKHSHFVKRNDTVKEKQSHKNRHQRLELVQPFTLSSDCPDLTDKVVLVVDDIYTTGRTLFYAIDLLASRAKCVKSITLAR</sequence>
<organism evidence="3 4">
    <name type="scientific">Dellaglioa algida DSM 15638</name>
    <dbReference type="NCBI Taxonomy" id="1423719"/>
    <lineage>
        <taxon>Bacteria</taxon>
        <taxon>Bacillati</taxon>
        <taxon>Bacillota</taxon>
        <taxon>Bacilli</taxon>
        <taxon>Lactobacillales</taxon>
        <taxon>Lactobacillaceae</taxon>
        <taxon>Dellaglioa</taxon>
    </lineage>
</organism>
<evidence type="ECO:0000259" key="2">
    <source>
        <dbReference type="Pfam" id="PF00156"/>
    </source>
</evidence>
<dbReference type="SUPFAM" id="SSF53271">
    <property type="entry name" value="PRTase-like"/>
    <property type="match status" value="1"/>
</dbReference>
<evidence type="ECO:0000313" key="4">
    <source>
        <dbReference type="Proteomes" id="UP000051450"/>
    </source>
</evidence>
<keyword evidence="4" id="KW-1185">Reference proteome</keyword>
<dbReference type="InterPro" id="IPR000836">
    <property type="entry name" value="PRTase_dom"/>
</dbReference>
<dbReference type="RefSeq" id="WP_057974279.1">
    <property type="nucleotide sequence ID" value="NZ_AZDI01000005.1"/>
</dbReference>
<feature type="domain" description="Phosphoribosyltransferase" evidence="2">
    <location>
        <begin position="154"/>
        <end position="225"/>
    </location>
</feature>